<evidence type="ECO:0000256" key="4">
    <source>
        <dbReference type="ARBA" id="ARBA00022475"/>
    </source>
</evidence>
<dbReference type="InterPro" id="IPR036259">
    <property type="entry name" value="MFS_trans_sf"/>
</dbReference>
<feature type="transmembrane region" description="Helical" evidence="9">
    <location>
        <begin position="223"/>
        <end position="245"/>
    </location>
</feature>
<dbReference type="AlphaFoldDB" id="A0A0D0E025"/>
<sequence length="579" mass="61495">MSTTLQSEKPGQKAEPGASWNQKEEHVLPKNRLGIVLFGLMCAIFLAALDQTIVATALPTIVADVGGGNSYSWVGRSYMLAAGAFGPLYGKLSNMFGRKPILYSSIVIFLLGSALCGAAQSMNWLIACRAVQGIGGGGIMQLVVITISDIVPLQDRGKYGGVVGATYGIASVVGPLIGGAFAEHVSWRWCFFINLPTGGLAAVLLFIFLNLNPHQKRPLRDQVAELDLIGLFGLVTGVICLLIGLNFGQTSWSNARTIALLVVGLVLLIVGGTNEVFTTRSAILPARLFKTRTTGIILITVFLHAIVFFTATYYLPLYYQVLGASATSAGVRMIPFQLGASIISIVSGISLSQSGKYRVIMWASYVSMTLGMGLMSTLDYMSSDAQKEIFPLIAALGIGCLFQIPLVVLQAAMPLKDMATASSAYMFLRTLGGAVGIAIGEAIISTVLPKKLASIANISSLALGDSAAALNDSVSKIHLIPDVTLRNAVLHAWSRSIATIWIMCTPFCGVALILTLFLRVYSLSRKTVQSGDAKTTDDAERCTEAPLNEDVQDGTEMTRTNTIAAAAGGLDKDREISHV</sequence>
<dbReference type="InterPro" id="IPR020846">
    <property type="entry name" value="MFS_dom"/>
</dbReference>
<feature type="transmembrane region" description="Helical" evidence="9">
    <location>
        <begin position="295"/>
        <end position="314"/>
    </location>
</feature>
<keyword evidence="3" id="KW-0813">Transport</keyword>
<keyword evidence="5 9" id="KW-0812">Transmembrane</keyword>
<feature type="transmembrane region" description="Helical" evidence="9">
    <location>
        <begin position="186"/>
        <end position="211"/>
    </location>
</feature>
<evidence type="ECO:0000256" key="7">
    <source>
        <dbReference type="ARBA" id="ARBA00023136"/>
    </source>
</evidence>
<dbReference type="InterPro" id="IPR011701">
    <property type="entry name" value="MFS"/>
</dbReference>
<feature type="domain" description="Major facilitator superfamily (MFS) profile" evidence="10">
    <location>
        <begin position="36"/>
        <end position="523"/>
    </location>
</feature>
<proteinExistence type="inferred from homology"/>
<keyword evidence="7 9" id="KW-0472">Membrane</keyword>
<dbReference type="PANTHER" id="PTHR23501">
    <property type="entry name" value="MAJOR FACILITATOR SUPERFAMILY"/>
    <property type="match status" value="1"/>
</dbReference>
<feature type="transmembrane region" description="Helical" evidence="9">
    <location>
        <begin position="257"/>
        <end position="274"/>
    </location>
</feature>
<feature type="transmembrane region" description="Helical" evidence="9">
    <location>
        <begin position="33"/>
        <end position="58"/>
    </location>
</feature>
<evidence type="ECO:0000256" key="3">
    <source>
        <dbReference type="ARBA" id="ARBA00022448"/>
    </source>
</evidence>
<dbReference type="Pfam" id="PF07690">
    <property type="entry name" value="MFS_1"/>
    <property type="match status" value="1"/>
</dbReference>
<organism evidence="11 12">
    <name type="scientific">Paxillus rubicundulus Ve08.2h10</name>
    <dbReference type="NCBI Taxonomy" id="930991"/>
    <lineage>
        <taxon>Eukaryota</taxon>
        <taxon>Fungi</taxon>
        <taxon>Dikarya</taxon>
        <taxon>Basidiomycota</taxon>
        <taxon>Agaricomycotina</taxon>
        <taxon>Agaricomycetes</taxon>
        <taxon>Agaricomycetidae</taxon>
        <taxon>Boletales</taxon>
        <taxon>Paxilineae</taxon>
        <taxon>Paxillaceae</taxon>
        <taxon>Paxillus</taxon>
    </lineage>
</organism>
<dbReference type="OrthoDB" id="10021397at2759"/>
<gene>
    <name evidence="11" type="ORF">PAXRUDRAFT_829496</name>
</gene>
<feature type="transmembrane region" description="Helical" evidence="9">
    <location>
        <begin position="500"/>
        <end position="521"/>
    </location>
</feature>
<feature type="transmembrane region" description="Helical" evidence="9">
    <location>
        <begin position="334"/>
        <end position="352"/>
    </location>
</feature>
<dbReference type="EMBL" id="KN825227">
    <property type="protein sequence ID" value="KIK92949.1"/>
    <property type="molecule type" value="Genomic_DNA"/>
</dbReference>
<dbReference type="FunCoup" id="A0A0D0E025">
    <property type="interactions" value="15"/>
</dbReference>
<feature type="transmembrane region" description="Helical" evidence="9">
    <location>
        <begin position="389"/>
        <end position="412"/>
    </location>
</feature>
<dbReference type="InterPro" id="IPR004638">
    <property type="entry name" value="EmrB-like"/>
</dbReference>
<keyword evidence="12" id="KW-1185">Reference proteome</keyword>
<evidence type="ECO:0000256" key="8">
    <source>
        <dbReference type="SAM" id="MobiDB-lite"/>
    </source>
</evidence>
<comment type="subcellular location">
    <subcellularLocation>
        <location evidence="1">Cell membrane</location>
        <topology evidence="1">Multi-pass membrane protein</topology>
    </subcellularLocation>
</comment>
<evidence type="ECO:0000256" key="9">
    <source>
        <dbReference type="SAM" id="Phobius"/>
    </source>
</evidence>
<evidence type="ECO:0000259" key="10">
    <source>
        <dbReference type="PROSITE" id="PS50850"/>
    </source>
</evidence>
<reference evidence="11 12" key="1">
    <citation type="submission" date="2014-04" db="EMBL/GenBank/DDBJ databases">
        <authorList>
            <consortium name="DOE Joint Genome Institute"/>
            <person name="Kuo A."/>
            <person name="Kohler A."/>
            <person name="Jargeat P."/>
            <person name="Nagy L.G."/>
            <person name="Floudas D."/>
            <person name="Copeland A."/>
            <person name="Barry K.W."/>
            <person name="Cichocki N."/>
            <person name="Veneault-Fourrey C."/>
            <person name="LaButti K."/>
            <person name="Lindquist E.A."/>
            <person name="Lipzen A."/>
            <person name="Lundell T."/>
            <person name="Morin E."/>
            <person name="Murat C."/>
            <person name="Sun H."/>
            <person name="Tunlid A."/>
            <person name="Henrissat B."/>
            <person name="Grigoriev I.V."/>
            <person name="Hibbett D.S."/>
            <person name="Martin F."/>
            <person name="Nordberg H.P."/>
            <person name="Cantor M.N."/>
            <person name="Hua S.X."/>
        </authorList>
    </citation>
    <scope>NUCLEOTIDE SEQUENCE [LARGE SCALE GENOMIC DNA]</scope>
    <source>
        <strain evidence="11 12">Ve08.2h10</strain>
    </source>
</reference>
<comment type="similarity">
    <text evidence="2">Belongs to the major facilitator superfamily.</text>
</comment>
<feature type="transmembrane region" description="Helical" evidence="9">
    <location>
        <begin position="101"/>
        <end position="120"/>
    </location>
</feature>
<dbReference type="Gene3D" id="1.20.1250.20">
    <property type="entry name" value="MFS general substrate transporter like domains"/>
    <property type="match status" value="1"/>
</dbReference>
<dbReference type="Gene3D" id="1.20.1720.10">
    <property type="entry name" value="Multidrug resistance protein D"/>
    <property type="match status" value="1"/>
</dbReference>
<evidence type="ECO:0000313" key="11">
    <source>
        <dbReference type="EMBL" id="KIK92949.1"/>
    </source>
</evidence>
<dbReference type="InParanoid" id="A0A0D0E025"/>
<dbReference type="CDD" id="cd17502">
    <property type="entry name" value="MFS_Azr1_MDR_like"/>
    <property type="match status" value="1"/>
</dbReference>
<dbReference type="GO" id="GO:0005886">
    <property type="term" value="C:plasma membrane"/>
    <property type="evidence" value="ECO:0007669"/>
    <property type="project" value="UniProtKB-SubCell"/>
</dbReference>
<feature type="transmembrane region" description="Helical" evidence="9">
    <location>
        <begin position="70"/>
        <end position="89"/>
    </location>
</feature>
<accession>A0A0D0E025</accession>
<evidence type="ECO:0000256" key="5">
    <source>
        <dbReference type="ARBA" id="ARBA00022692"/>
    </source>
</evidence>
<keyword evidence="4" id="KW-1003">Cell membrane</keyword>
<feature type="transmembrane region" description="Helical" evidence="9">
    <location>
        <begin position="159"/>
        <end position="180"/>
    </location>
</feature>
<feature type="transmembrane region" description="Helical" evidence="9">
    <location>
        <begin position="359"/>
        <end position="377"/>
    </location>
</feature>
<feature type="transmembrane region" description="Helical" evidence="9">
    <location>
        <begin position="424"/>
        <end position="444"/>
    </location>
</feature>
<evidence type="ECO:0000256" key="6">
    <source>
        <dbReference type="ARBA" id="ARBA00022989"/>
    </source>
</evidence>
<evidence type="ECO:0000313" key="12">
    <source>
        <dbReference type="Proteomes" id="UP000054538"/>
    </source>
</evidence>
<dbReference type="STRING" id="930991.A0A0D0E025"/>
<dbReference type="PRINTS" id="PR01036">
    <property type="entry name" value="TCRTETB"/>
</dbReference>
<feature type="region of interest" description="Disordered" evidence="8">
    <location>
        <begin position="1"/>
        <end position="21"/>
    </location>
</feature>
<feature type="transmembrane region" description="Helical" evidence="9">
    <location>
        <begin position="126"/>
        <end position="147"/>
    </location>
</feature>
<dbReference type="GO" id="GO:0022857">
    <property type="term" value="F:transmembrane transporter activity"/>
    <property type="evidence" value="ECO:0007669"/>
    <property type="project" value="InterPro"/>
</dbReference>
<evidence type="ECO:0000256" key="2">
    <source>
        <dbReference type="ARBA" id="ARBA00008335"/>
    </source>
</evidence>
<dbReference type="SUPFAM" id="SSF103473">
    <property type="entry name" value="MFS general substrate transporter"/>
    <property type="match status" value="1"/>
</dbReference>
<protein>
    <recommendedName>
        <fullName evidence="10">Major facilitator superfamily (MFS) profile domain-containing protein</fullName>
    </recommendedName>
</protein>
<dbReference type="HOGENOM" id="CLU_000960_22_3_1"/>
<dbReference type="Proteomes" id="UP000054538">
    <property type="component" value="Unassembled WGS sequence"/>
</dbReference>
<name>A0A0D0E025_9AGAM</name>
<dbReference type="PROSITE" id="PS50850">
    <property type="entry name" value="MFS"/>
    <property type="match status" value="1"/>
</dbReference>
<evidence type="ECO:0000256" key="1">
    <source>
        <dbReference type="ARBA" id="ARBA00004651"/>
    </source>
</evidence>
<reference evidence="12" key="2">
    <citation type="submission" date="2015-01" db="EMBL/GenBank/DDBJ databases">
        <title>Evolutionary Origins and Diversification of the Mycorrhizal Mutualists.</title>
        <authorList>
            <consortium name="DOE Joint Genome Institute"/>
            <consortium name="Mycorrhizal Genomics Consortium"/>
            <person name="Kohler A."/>
            <person name="Kuo A."/>
            <person name="Nagy L.G."/>
            <person name="Floudas D."/>
            <person name="Copeland A."/>
            <person name="Barry K.W."/>
            <person name="Cichocki N."/>
            <person name="Veneault-Fourrey C."/>
            <person name="LaButti K."/>
            <person name="Lindquist E.A."/>
            <person name="Lipzen A."/>
            <person name="Lundell T."/>
            <person name="Morin E."/>
            <person name="Murat C."/>
            <person name="Riley R."/>
            <person name="Ohm R."/>
            <person name="Sun H."/>
            <person name="Tunlid A."/>
            <person name="Henrissat B."/>
            <person name="Grigoriev I.V."/>
            <person name="Hibbett D.S."/>
            <person name="Martin F."/>
        </authorList>
    </citation>
    <scope>NUCLEOTIDE SEQUENCE [LARGE SCALE GENOMIC DNA]</scope>
    <source>
        <strain evidence="12">Ve08.2h10</strain>
    </source>
</reference>
<dbReference type="PANTHER" id="PTHR23501:SF102">
    <property type="entry name" value="DRUG TRANSPORTER, PUTATIVE (AFU_ORTHOLOGUE AFUA_3G08530)-RELATED"/>
    <property type="match status" value="1"/>
</dbReference>
<dbReference type="NCBIfam" id="TIGR00711">
    <property type="entry name" value="efflux_EmrB"/>
    <property type="match status" value="1"/>
</dbReference>
<dbReference type="FunFam" id="1.20.1720.10:FF:000013">
    <property type="entry name" value="Related to multidrug resistance proteins"/>
    <property type="match status" value="1"/>
</dbReference>
<keyword evidence="6 9" id="KW-1133">Transmembrane helix</keyword>